<sequence>MNALSPEQSNRVIALAMDLAREGKTGELLEFLDHGLPIDAKDENGNTLLMLAAYHGHHDTVGSLIERGADVDLRNDRDQSPVAGALFKGENDVVKALIDAGADLDAGTPSARATAEMFGRSDLLP</sequence>
<dbReference type="SMART" id="SM00248">
    <property type="entry name" value="ANK"/>
    <property type="match status" value="2"/>
</dbReference>
<dbReference type="SUPFAM" id="SSF48403">
    <property type="entry name" value="Ankyrin repeat"/>
    <property type="match status" value="1"/>
</dbReference>
<accession>A0ABV5DNG0</accession>
<comment type="caution">
    <text evidence="4">The sequence shown here is derived from an EMBL/GenBank/DDBJ whole genome shotgun (WGS) entry which is preliminary data.</text>
</comment>
<dbReference type="EMBL" id="JAYMRS010000001">
    <property type="protein sequence ID" value="MFB8766128.1"/>
    <property type="molecule type" value="Genomic_DNA"/>
</dbReference>
<evidence type="ECO:0000256" key="1">
    <source>
        <dbReference type="ARBA" id="ARBA00022737"/>
    </source>
</evidence>
<keyword evidence="1" id="KW-0677">Repeat</keyword>
<name>A0ABV5DNG0_9ACTN</name>
<feature type="repeat" description="ANK" evidence="3">
    <location>
        <begin position="77"/>
        <end position="109"/>
    </location>
</feature>
<gene>
    <name evidence="4" type="ORF">VSQ78_00335</name>
</gene>
<dbReference type="PANTHER" id="PTHR24171">
    <property type="entry name" value="ANKYRIN REPEAT DOMAIN-CONTAINING PROTEIN 39-RELATED"/>
    <property type="match status" value="1"/>
</dbReference>
<dbReference type="InterPro" id="IPR036770">
    <property type="entry name" value="Ankyrin_rpt-contain_sf"/>
</dbReference>
<feature type="repeat" description="ANK" evidence="3">
    <location>
        <begin position="44"/>
        <end position="76"/>
    </location>
</feature>
<evidence type="ECO:0000313" key="5">
    <source>
        <dbReference type="Proteomes" id="UP001585053"/>
    </source>
</evidence>
<keyword evidence="2 3" id="KW-0040">ANK repeat</keyword>
<dbReference type="InterPro" id="IPR002110">
    <property type="entry name" value="Ankyrin_rpt"/>
</dbReference>
<reference evidence="4 5" key="1">
    <citation type="submission" date="2024-01" db="EMBL/GenBank/DDBJ databases">
        <title>Genome mining of biosynthetic gene clusters to explore secondary metabolites of Streptomyces sp.</title>
        <authorList>
            <person name="Baig A."/>
            <person name="Ajitkumar Shintre N."/>
            <person name="Kumar H."/>
            <person name="Anbarasu A."/>
            <person name="Ramaiah S."/>
        </authorList>
    </citation>
    <scope>NUCLEOTIDE SEQUENCE [LARGE SCALE GENOMIC DNA]</scope>
    <source>
        <strain evidence="4 5">A01</strain>
    </source>
</reference>
<keyword evidence="5" id="KW-1185">Reference proteome</keyword>
<evidence type="ECO:0000313" key="4">
    <source>
        <dbReference type="EMBL" id="MFB8766128.1"/>
    </source>
</evidence>
<evidence type="ECO:0000256" key="3">
    <source>
        <dbReference type="PROSITE-ProRule" id="PRU00023"/>
    </source>
</evidence>
<dbReference type="PROSITE" id="PS50088">
    <property type="entry name" value="ANK_REPEAT"/>
    <property type="match status" value="2"/>
</dbReference>
<dbReference type="Proteomes" id="UP001585053">
    <property type="component" value="Unassembled WGS sequence"/>
</dbReference>
<dbReference type="Gene3D" id="1.25.40.20">
    <property type="entry name" value="Ankyrin repeat-containing domain"/>
    <property type="match status" value="1"/>
</dbReference>
<dbReference type="PRINTS" id="PR01415">
    <property type="entry name" value="ANKYRIN"/>
</dbReference>
<dbReference type="RefSeq" id="WP_376736526.1">
    <property type="nucleotide sequence ID" value="NZ_JAYMRS010000001.1"/>
</dbReference>
<protein>
    <submittedName>
        <fullName evidence="4">Ankyrin repeat domain-containing protein</fullName>
    </submittedName>
</protein>
<proteinExistence type="predicted"/>
<organism evidence="4 5">
    <name type="scientific">Nocardiopsis alba</name>
    <dbReference type="NCBI Taxonomy" id="53437"/>
    <lineage>
        <taxon>Bacteria</taxon>
        <taxon>Bacillati</taxon>
        <taxon>Actinomycetota</taxon>
        <taxon>Actinomycetes</taxon>
        <taxon>Streptosporangiales</taxon>
        <taxon>Nocardiopsidaceae</taxon>
        <taxon>Nocardiopsis</taxon>
    </lineage>
</organism>
<evidence type="ECO:0000256" key="2">
    <source>
        <dbReference type="ARBA" id="ARBA00023043"/>
    </source>
</evidence>
<dbReference type="PROSITE" id="PS50297">
    <property type="entry name" value="ANK_REP_REGION"/>
    <property type="match status" value="2"/>
</dbReference>
<dbReference type="Pfam" id="PF12796">
    <property type="entry name" value="Ank_2"/>
    <property type="match status" value="1"/>
</dbReference>